<evidence type="ECO:0000256" key="6">
    <source>
        <dbReference type="SAM" id="MobiDB-lite"/>
    </source>
</evidence>
<keyword evidence="3" id="KW-0489">Methyltransferase</keyword>
<evidence type="ECO:0008006" key="9">
    <source>
        <dbReference type="Google" id="ProtNLM"/>
    </source>
</evidence>
<protein>
    <recommendedName>
        <fullName evidence="9">rRNA 2'-O-methyltransferase fibrillarin</fullName>
    </recommendedName>
</protein>
<dbReference type="Gene3D" id="3.40.50.150">
    <property type="entry name" value="Vaccinia Virus protein VP39"/>
    <property type="match status" value="1"/>
</dbReference>
<evidence type="ECO:0000256" key="2">
    <source>
        <dbReference type="ARBA" id="ARBA00022552"/>
    </source>
</evidence>
<dbReference type="InterPro" id="IPR029063">
    <property type="entry name" value="SAM-dependent_MTases_sf"/>
</dbReference>
<dbReference type="SUPFAM" id="SSF53335">
    <property type="entry name" value="S-adenosyl-L-methionine-dependent methyltransferases"/>
    <property type="match status" value="1"/>
</dbReference>
<sequence>MTTPRGRNGAARVARRGLAAPPGVRRGPPPGVRRVPPPGVRRVPPPGVRRRPPPGDRRRPPPGDFRRPHPGDHRRRPAPGGGRGNKGIITPYGVHEGVFKHTSIKGDALVTKNMVPGESVYNEKRISVQKPGARVLYLGAASGTSVSHVSDIVGPTGVVYAVEFSPRSGRDLVNMAKKRTNIIPIIEDARHPARYRMLVSVVDVIFTDVAQPDQVFLYTESPIHCFICSTELLF</sequence>
<evidence type="ECO:0000256" key="5">
    <source>
        <dbReference type="ARBA" id="ARBA00022884"/>
    </source>
</evidence>
<dbReference type="EMBL" id="VIEB01000161">
    <property type="protein sequence ID" value="TQE03090.1"/>
    <property type="molecule type" value="Genomic_DNA"/>
</dbReference>
<reference evidence="7 8" key="1">
    <citation type="journal article" date="2019" name="G3 (Bethesda)">
        <title>Sequencing of a Wild Apple (Malus baccata) Genome Unravels the Differences Between Cultivated and Wild Apple Species Regarding Disease Resistance and Cold Tolerance.</title>
        <authorList>
            <person name="Chen X."/>
        </authorList>
    </citation>
    <scope>NUCLEOTIDE SEQUENCE [LARGE SCALE GENOMIC DNA]</scope>
    <source>
        <strain evidence="8">cv. Shandingzi</strain>
        <tissue evidence="7">Leaves</tissue>
    </source>
</reference>
<feature type="region of interest" description="Disordered" evidence="6">
    <location>
        <begin position="1"/>
        <end position="89"/>
    </location>
</feature>
<gene>
    <name evidence="7" type="ORF">C1H46_011261</name>
</gene>
<dbReference type="PANTHER" id="PTHR10335:SF0">
    <property type="entry name" value="RRNA 2'-O-METHYLTRANSFERASE FIBRILLARIN 1-RELATED"/>
    <property type="match status" value="1"/>
</dbReference>
<dbReference type="NCBIfam" id="NF003276">
    <property type="entry name" value="PRK04266.1-2"/>
    <property type="match status" value="1"/>
</dbReference>
<organism evidence="7 8">
    <name type="scientific">Malus baccata</name>
    <name type="common">Siberian crab apple</name>
    <name type="synonym">Pyrus baccata</name>
    <dbReference type="NCBI Taxonomy" id="106549"/>
    <lineage>
        <taxon>Eukaryota</taxon>
        <taxon>Viridiplantae</taxon>
        <taxon>Streptophyta</taxon>
        <taxon>Embryophyta</taxon>
        <taxon>Tracheophyta</taxon>
        <taxon>Spermatophyta</taxon>
        <taxon>Magnoliopsida</taxon>
        <taxon>eudicotyledons</taxon>
        <taxon>Gunneridae</taxon>
        <taxon>Pentapetalae</taxon>
        <taxon>rosids</taxon>
        <taxon>fabids</taxon>
        <taxon>Rosales</taxon>
        <taxon>Rosaceae</taxon>
        <taxon>Amygdaloideae</taxon>
        <taxon>Maleae</taxon>
        <taxon>Malus</taxon>
    </lineage>
</organism>
<dbReference type="SMART" id="SM01206">
    <property type="entry name" value="Fibrillarin"/>
    <property type="match status" value="1"/>
</dbReference>
<evidence type="ECO:0000256" key="4">
    <source>
        <dbReference type="ARBA" id="ARBA00022679"/>
    </source>
</evidence>
<dbReference type="PROSITE" id="PS00566">
    <property type="entry name" value="FIBRILLARIN"/>
    <property type="match status" value="1"/>
</dbReference>
<dbReference type="PANTHER" id="PTHR10335">
    <property type="entry name" value="RRNA 2-O-METHYLTRANSFERASE FIBRILLARIN"/>
    <property type="match status" value="1"/>
</dbReference>
<dbReference type="Proteomes" id="UP000315295">
    <property type="component" value="Unassembled WGS sequence"/>
</dbReference>
<dbReference type="Pfam" id="PF01269">
    <property type="entry name" value="Fibrillarin"/>
    <property type="match status" value="1"/>
</dbReference>
<dbReference type="STRING" id="106549.A0A540MXM2"/>
<dbReference type="GO" id="GO:0008649">
    <property type="term" value="F:rRNA methyltransferase activity"/>
    <property type="evidence" value="ECO:0007669"/>
    <property type="project" value="TreeGrafter"/>
</dbReference>
<keyword evidence="2" id="KW-0698">rRNA processing</keyword>
<evidence type="ECO:0000256" key="3">
    <source>
        <dbReference type="ARBA" id="ARBA00022603"/>
    </source>
</evidence>
<dbReference type="InterPro" id="IPR020813">
    <property type="entry name" value="Fibrillarin_CS"/>
</dbReference>
<keyword evidence="4" id="KW-0808">Transferase</keyword>
<comment type="similarity">
    <text evidence="1">Belongs to the methyltransferase superfamily. Fibrillarin family.</text>
</comment>
<dbReference type="AlphaFoldDB" id="A0A540MXM2"/>
<comment type="caution">
    <text evidence="7">The sequence shown here is derived from an EMBL/GenBank/DDBJ whole genome shotgun (WGS) entry which is preliminary data.</text>
</comment>
<dbReference type="GO" id="GO:0031428">
    <property type="term" value="C:box C/D methylation guide snoRNP complex"/>
    <property type="evidence" value="ECO:0007669"/>
    <property type="project" value="TreeGrafter"/>
</dbReference>
<dbReference type="InterPro" id="IPR000692">
    <property type="entry name" value="Fibrillarin"/>
</dbReference>
<proteinExistence type="inferred from homology"/>
<feature type="compositionally biased region" description="Pro residues" evidence="6">
    <location>
        <begin position="27"/>
        <end position="47"/>
    </location>
</feature>
<dbReference type="GO" id="GO:0003723">
    <property type="term" value="F:RNA binding"/>
    <property type="evidence" value="ECO:0007669"/>
    <property type="project" value="UniProtKB-KW"/>
</dbReference>
<dbReference type="GO" id="GO:0032040">
    <property type="term" value="C:small-subunit processome"/>
    <property type="evidence" value="ECO:0007669"/>
    <property type="project" value="TreeGrafter"/>
</dbReference>
<feature type="compositionally biased region" description="Low complexity" evidence="6">
    <location>
        <begin position="1"/>
        <end position="26"/>
    </location>
</feature>
<dbReference type="GO" id="GO:1990259">
    <property type="term" value="F:histone H2AQ104 methyltransferase activity"/>
    <property type="evidence" value="ECO:0007669"/>
    <property type="project" value="TreeGrafter"/>
</dbReference>
<keyword evidence="5" id="KW-0694">RNA-binding</keyword>
<evidence type="ECO:0000313" key="8">
    <source>
        <dbReference type="Proteomes" id="UP000315295"/>
    </source>
</evidence>
<dbReference type="GO" id="GO:0000494">
    <property type="term" value="P:box C/D sno(s)RNA 3'-end processing"/>
    <property type="evidence" value="ECO:0007669"/>
    <property type="project" value="TreeGrafter"/>
</dbReference>
<accession>A0A540MXM2</accession>
<name>A0A540MXM2_MALBA</name>
<keyword evidence="8" id="KW-1185">Reference proteome</keyword>
<feature type="compositionally biased region" description="Basic and acidic residues" evidence="6">
    <location>
        <begin position="53"/>
        <end position="71"/>
    </location>
</feature>
<evidence type="ECO:0000313" key="7">
    <source>
        <dbReference type="EMBL" id="TQE03090.1"/>
    </source>
</evidence>
<evidence type="ECO:0000256" key="1">
    <source>
        <dbReference type="ARBA" id="ARBA00010632"/>
    </source>
</evidence>